<dbReference type="OrthoDB" id="5701642at2"/>
<dbReference type="Pfam" id="PF11726">
    <property type="entry name" value="YagK_YfjJ_C"/>
    <property type="match status" value="1"/>
</dbReference>
<dbReference type="InterPro" id="IPR057271">
    <property type="entry name" value="YagK_YfjJ_C"/>
</dbReference>
<sequence>MSFQSSTTSRLQTTTTNKYFKWDTQAHKEQPLFIHQLAIMEQVISKALCDHKRTFAVRVDLRLPKGEVDSSNNVLKRFFASLKAQIKSHEARKHKAGGLVHKTNLRYIWAREHNHSLHHHYHVVLLFNKDQFSTLGNFESEKVNLFNRIVTAWASALAKPFEEVKCLVHIPKNPYYILDANSLQFTEQFNALFHRVSYFAKVRTKQFGEGHRTFGCSQK</sequence>
<accession>A0A5R9Q4A2</accession>
<dbReference type="Proteomes" id="UP000309186">
    <property type="component" value="Unassembled WGS sequence"/>
</dbReference>
<dbReference type="AlphaFoldDB" id="A0A5R9Q4A2"/>
<evidence type="ECO:0000313" key="2">
    <source>
        <dbReference type="EMBL" id="TLX47336.1"/>
    </source>
</evidence>
<gene>
    <name evidence="2" type="ORF">C1E24_08220</name>
</gene>
<proteinExistence type="predicted"/>
<evidence type="ECO:0000313" key="3">
    <source>
        <dbReference type="Proteomes" id="UP000309186"/>
    </source>
</evidence>
<feature type="domain" description="YagK/YfjJ C-terminal" evidence="1">
    <location>
        <begin position="50"/>
        <end position="217"/>
    </location>
</feature>
<organism evidence="2 3">
    <name type="scientific">Pseudoalteromonas phenolica</name>
    <dbReference type="NCBI Taxonomy" id="161398"/>
    <lineage>
        <taxon>Bacteria</taxon>
        <taxon>Pseudomonadati</taxon>
        <taxon>Pseudomonadota</taxon>
        <taxon>Gammaproteobacteria</taxon>
        <taxon>Alteromonadales</taxon>
        <taxon>Pseudoalteromonadaceae</taxon>
        <taxon>Pseudoalteromonas</taxon>
    </lineage>
</organism>
<evidence type="ECO:0000259" key="1">
    <source>
        <dbReference type="Pfam" id="PF11726"/>
    </source>
</evidence>
<dbReference type="RefSeq" id="WP_138480424.1">
    <property type="nucleotide sequence ID" value="NZ_PPSW01000012.1"/>
</dbReference>
<name>A0A5R9Q4A2_9GAMM</name>
<comment type="caution">
    <text evidence="2">The sequence shown here is derived from an EMBL/GenBank/DDBJ whole genome shotgun (WGS) entry which is preliminary data.</text>
</comment>
<protein>
    <submittedName>
        <fullName evidence="2">Inovirus Gp2 family protein</fullName>
    </submittedName>
</protein>
<dbReference type="EMBL" id="PPSW01000012">
    <property type="protein sequence ID" value="TLX47336.1"/>
    <property type="molecule type" value="Genomic_DNA"/>
</dbReference>
<reference evidence="2 3" key="1">
    <citation type="submission" date="2018-01" db="EMBL/GenBank/DDBJ databases">
        <title>Co-occurrence of chitin degradation, pigmentation and bioactivity in marine Pseudoalteromonas.</title>
        <authorList>
            <person name="Paulsen S."/>
            <person name="Gram L."/>
            <person name="Machado H."/>
        </authorList>
    </citation>
    <scope>NUCLEOTIDE SEQUENCE [LARGE SCALE GENOMIC DNA]</scope>
    <source>
        <strain evidence="2 3">S3663</strain>
    </source>
</reference>